<dbReference type="Gramene" id="KCW47308">
    <property type="protein sequence ID" value="KCW47308"/>
    <property type="gene ID" value="EUGRSUZ_K01096"/>
</dbReference>
<dbReference type="EMBL" id="KK198763">
    <property type="protein sequence ID" value="KCW47308.1"/>
    <property type="molecule type" value="Genomic_DNA"/>
</dbReference>
<reference evidence="1" key="1">
    <citation type="submission" date="2013-07" db="EMBL/GenBank/DDBJ databases">
        <title>The genome of Eucalyptus grandis.</title>
        <authorList>
            <person name="Schmutz J."/>
            <person name="Hayes R."/>
            <person name="Myburg A."/>
            <person name="Tuskan G."/>
            <person name="Grattapaglia D."/>
            <person name="Rokhsar D.S."/>
        </authorList>
    </citation>
    <scope>NUCLEOTIDE SEQUENCE</scope>
    <source>
        <tissue evidence="1">Leaf extractions</tissue>
    </source>
</reference>
<accession>A0A059A0I9</accession>
<protein>
    <submittedName>
        <fullName evidence="1">Uncharacterized protein</fullName>
    </submittedName>
</protein>
<evidence type="ECO:0000313" key="1">
    <source>
        <dbReference type="EMBL" id="KCW47308.1"/>
    </source>
</evidence>
<dbReference type="InParanoid" id="A0A059A0I9"/>
<dbReference type="AlphaFoldDB" id="A0A059A0I9"/>
<sequence length="91" mass="10552">MCLIWSPEITARTSPTVKMVESHVISHNNLPPNNVRYGTHERVTVFTYPEVLHYPDRAIFARIQQPKCQSQLFTMSHQYSLLVVLAYIISH</sequence>
<gene>
    <name evidence="1" type="ORF">EUGRSUZ_K01096</name>
</gene>
<organism evidence="1">
    <name type="scientific">Eucalyptus grandis</name>
    <name type="common">Flooded gum</name>
    <dbReference type="NCBI Taxonomy" id="71139"/>
    <lineage>
        <taxon>Eukaryota</taxon>
        <taxon>Viridiplantae</taxon>
        <taxon>Streptophyta</taxon>
        <taxon>Embryophyta</taxon>
        <taxon>Tracheophyta</taxon>
        <taxon>Spermatophyta</taxon>
        <taxon>Magnoliopsida</taxon>
        <taxon>eudicotyledons</taxon>
        <taxon>Gunneridae</taxon>
        <taxon>Pentapetalae</taxon>
        <taxon>rosids</taxon>
        <taxon>malvids</taxon>
        <taxon>Myrtales</taxon>
        <taxon>Myrtaceae</taxon>
        <taxon>Myrtoideae</taxon>
        <taxon>Eucalypteae</taxon>
        <taxon>Eucalyptus</taxon>
    </lineage>
</organism>
<proteinExistence type="predicted"/>
<name>A0A059A0I9_EUCGR</name>